<feature type="region of interest" description="Disordered" evidence="1">
    <location>
        <begin position="52"/>
        <end position="78"/>
    </location>
</feature>
<dbReference type="AlphaFoldDB" id="A0A5B0QTK2"/>
<dbReference type="Proteomes" id="UP000324748">
    <property type="component" value="Unassembled WGS sequence"/>
</dbReference>
<keyword evidence="3" id="KW-1185">Reference proteome</keyword>
<gene>
    <name evidence="2" type="ORF">PGT21_016402</name>
</gene>
<sequence length="119" mass="13720">MSLFYLSRINTSSLYCNINLNKFSRILSEPQKLARITEIFLNQLTRKKPTNHFHLYSPYRRREPKPLSSHPKMDAAMNDGNHAARDAARDEVILNLQQQVQQLMANALNQQAQRAEAAP</sequence>
<comment type="caution">
    <text evidence="2">The sequence shown here is derived from an EMBL/GenBank/DDBJ whole genome shotgun (WGS) entry which is preliminary data.</text>
</comment>
<evidence type="ECO:0000256" key="1">
    <source>
        <dbReference type="SAM" id="MobiDB-lite"/>
    </source>
</evidence>
<name>A0A5B0QTK2_PUCGR</name>
<reference evidence="2 3" key="1">
    <citation type="submission" date="2019-05" db="EMBL/GenBank/DDBJ databases">
        <title>Emergence of the Ug99 lineage of the wheat stem rust pathogen through somatic hybridization.</title>
        <authorList>
            <person name="Li F."/>
            <person name="Upadhyaya N.M."/>
            <person name="Sperschneider J."/>
            <person name="Matny O."/>
            <person name="Nguyen-Phuc H."/>
            <person name="Mago R."/>
            <person name="Raley C."/>
            <person name="Miller M.E."/>
            <person name="Silverstein K.A.T."/>
            <person name="Henningsen E."/>
            <person name="Hirsch C.D."/>
            <person name="Visser B."/>
            <person name="Pretorius Z.A."/>
            <person name="Steffenson B.J."/>
            <person name="Schwessinger B."/>
            <person name="Dodds P.N."/>
            <person name="Figueroa M."/>
        </authorList>
    </citation>
    <scope>NUCLEOTIDE SEQUENCE [LARGE SCALE GENOMIC DNA]</scope>
    <source>
        <strain evidence="2">21-0</strain>
    </source>
</reference>
<dbReference type="EMBL" id="VSWC01000003">
    <property type="protein sequence ID" value="KAA1116509.1"/>
    <property type="molecule type" value="Genomic_DNA"/>
</dbReference>
<evidence type="ECO:0000313" key="2">
    <source>
        <dbReference type="EMBL" id="KAA1116509.1"/>
    </source>
</evidence>
<organism evidence="2 3">
    <name type="scientific">Puccinia graminis f. sp. tritici</name>
    <dbReference type="NCBI Taxonomy" id="56615"/>
    <lineage>
        <taxon>Eukaryota</taxon>
        <taxon>Fungi</taxon>
        <taxon>Dikarya</taxon>
        <taxon>Basidiomycota</taxon>
        <taxon>Pucciniomycotina</taxon>
        <taxon>Pucciniomycetes</taxon>
        <taxon>Pucciniales</taxon>
        <taxon>Pucciniaceae</taxon>
        <taxon>Puccinia</taxon>
    </lineage>
</organism>
<protein>
    <submittedName>
        <fullName evidence="2">Uncharacterized protein</fullName>
    </submittedName>
</protein>
<proteinExistence type="predicted"/>
<accession>A0A5B0QTK2</accession>
<evidence type="ECO:0000313" key="3">
    <source>
        <dbReference type="Proteomes" id="UP000324748"/>
    </source>
</evidence>